<keyword evidence="6" id="KW-0964">Secreted</keyword>
<dbReference type="Proteomes" id="UP000710432">
    <property type="component" value="Unassembled WGS sequence"/>
</dbReference>
<dbReference type="CDD" id="cd03157">
    <property type="entry name" value="TM4SF12_like_LEL"/>
    <property type="match status" value="1"/>
</dbReference>
<dbReference type="InterPro" id="IPR039477">
    <property type="entry name" value="ILEI/PANDER_dom"/>
</dbReference>
<dbReference type="PANTHER" id="PTHR14592">
    <property type="entry name" value="UNCHARACTERIZED FAM3"/>
    <property type="match status" value="1"/>
</dbReference>
<evidence type="ECO:0000256" key="10">
    <source>
        <dbReference type="ARBA" id="ARBA00022734"/>
    </source>
</evidence>
<dbReference type="InterPro" id="IPR008952">
    <property type="entry name" value="Tetraspanin_EC2_sf"/>
</dbReference>
<evidence type="ECO:0000256" key="16">
    <source>
        <dbReference type="ARBA" id="ARBA00040362"/>
    </source>
</evidence>
<dbReference type="Pfam" id="PF15711">
    <property type="entry name" value="ILEI"/>
    <property type="match status" value="1"/>
</dbReference>
<feature type="transmembrane region" description="Helical" evidence="19">
    <location>
        <begin position="269"/>
        <end position="291"/>
    </location>
</feature>
<comment type="caution">
    <text evidence="21">The sequence shown here is derived from an EMBL/GenBank/DDBJ whole genome shotgun (WGS) entry which is preliminary data.</text>
</comment>
<dbReference type="Pfam" id="PF00335">
    <property type="entry name" value="Tetraspanin"/>
    <property type="match status" value="1"/>
</dbReference>
<keyword evidence="10 18" id="KW-0430">Lectin</keyword>
<feature type="non-terminal residue" evidence="21">
    <location>
        <position position="1"/>
    </location>
</feature>
<protein>
    <recommendedName>
        <fullName evidence="16">Tetraspanin-12</fullName>
    </recommendedName>
    <alternativeName>
        <fullName evidence="17">Transmembrane 4 superfamily member 12</fullName>
    </alternativeName>
</protein>
<evidence type="ECO:0000256" key="9">
    <source>
        <dbReference type="ARBA" id="ARBA00022729"/>
    </source>
</evidence>
<accession>A0A8J6G3A3</accession>
<dbReference type="CDD" id="cd13940">
    <property type="entry name" value="ILEI_FAM3C"/>
    <property type="match status" value="1"/>
</dbReference>
<dbReference type="GO" id="GO:0001525">
    <property type="term" value="P:angiogenesis"/>
    <property type="evidence" value="ECO:0007669"/>
    <property type="project" value="UniProtKB-KW"/>
</dbReference>
<evidence type="ECO:0000256" key="5">
    <source>
        <dbReference type="ARBA" id="ARBA00022475"/>
    </source>
</evidence>
<keyword evidence="14" id="KW-1015">Disulfide bond</keyword>
<keyword evidence="11 19" id="KW-1133">Transmembrane helix</keyword>
<dbReference type="InterPro" id="IPR018503">
    <property type="entry name" value="Tetraspanin_CS"/>
</dbReference>
<keyword evidence="8 19" id="KW-0812">Transmembrane</keyword>
<evidence type="ECO:0000256" key="19">
    <source>
        <dbReference type="SAM" id="Phobius"/>
    </source>
</evidence>
<feature type="domain" description="ILEI/PANDER" evidence="20">
    <location>
        <begin position="101"/>
        <end position="188"/>
    </location>
</feature>
<dbReference type="FunFam" id="1.10.1450.10:FF:000009">
    <property type="entry name" value="Tetraspanin"/>
    <property type="match status" value="1"/>
</dbReference>
<evidence type="ECO:0000256" key="1">
    <source>
        <dbReference type="ARBA" id="ARBA00004613"/>
    </source>
</evidence>
<evidence type="ECO:0000256" key="2">
    <source>
        <dbReference type="ARBA" id="ARBA00004651"/>
    </source>
</evidence>
<dbReference type="GO" id="GO:0005576">
    <property type="term" value="C:extracellular region"/>
    <property type="evidence" value="ECO:0007669"/>
    <property type="project" value="UniProtKB-SubCell"/>
</dbReference>
<dbReference type="SUPFAM" id="SSF48652">
    <property type="entry name" value="Tetraspanin"/>
    <property type="match status" value="1"/>
</dbReference>
<sequence>LGAAKLVVAVGVFLLTFYVISQVFEIKMDASLGNLFGKKLKSISVLPEATKPPRYKCGISKACPEKHFAFKMASGAANVVGPKICLEDNVLMSGVKNNVGRGINVALVNGKTGEVLDTKYFDMWGGDVAPFIEFLKNIQDGTIVLMATYDDGATKLTDEARRLIGELGSTSITSLGFRDNWVFCGGKGIKTKSPFEQIAAALPGSIGCGESMGLFPLEIHNGQRRFREVFALLALRPQPALLASMRPYYSVSSFQLSRVEEAVILTYFPVVHPVMIAVCCFLIIVGMLGYCGTVKRNLLLLAWYFGTLLVIFCVELACGVWTYEQEVMMPVQWSDMVTLKARMTNYGLPRYRWLTHAWNFFQREFKCCGVVYFTDWLEMTEMDWPPDSCCVREFPGCSKQAHQEDLSDLYQEGCGKKMYSFLRGTKQLQVLRFLGISIGVTQILAMILTITLLWALYYDRREPGTDQMLSLKNEASQHLPCHSVELLKPSLPRIFEHASVASSFSTHFEMEEL</sequence>
<keyword evidence="13" id="KW-0564">Palmitate</keyword>
<dbReference type="Gene3D" id="1.10.1450.10">
    <property type="entry name" value="Tetraspanin"/>
    <property type="match status" value="1"/>
</dbReference>
<comment type="similarity">
    <text evidence="4">Belongs to the FAM3 family.</text>
</comment>
<evidence type="ECO:0000256" key="14">
    <source>
        <dbReference type="ARBA" id="ARBA00023157"/>
    </source>
</evidence>
<evidence type="ECO:0000313" key="21">
    <source>
        <dbReference type="EMBL" id="KAH0502892.1"/>
    </source>
</evidence>
<keyword evidence="5" id="KW-1003">Cell membrane</keyword>
<dbReference type="PROSITE" id="PS00421">
    <property type="entry name" value="TM4_1"/>
    <property type="match status" value="1"/>
</dbReference>
<keyword evidence="15" id="KW-0449">Lipoprotein</keyword>
<reference evidence="21" key="1">
    <citation type="submission" date="2020-03" db="EMBL/GenBank/DDBJ databases">
        <title>Studies in the Genomics of Life Span.</title>
        <authorList>
            <person name="Glass D."/>
        </authorList>
    </citation>
    <scope>NUCLEOTIDE SEQUENCE</scope>
    <source>
        <strain evidence="21">LTLLF</strain>
        <tissue evidence="21">Muscle</tissue>
    </source>
</reference>
<evidence type="ECO:0000256" key="8">
    <source>
        <dbReference type="ARBA" id="ARBA00022692"/>
    </source>
</evidence>
<keyword evidence="12 19" id="KW-0472">Membrane</keyword>
<dbReference type="EMBL" id="JAATJU010025695">
    <property type="protein sequence ID" value="KAH0502892.1"/>
    <property type="molecule type" value="Genomic_DNA"/>
</dbReference>
<dbReference type="GO" id="GO:0005886">
    <property type="term" value="C:plasma membrane"/>
    <property type="evidence" value="ECO:0007669"/>
    <property type="project" value="UniProtKB-SubCell"/>
</dbReference>
<proteinExistence type="inferred from homology"/>
<evidence type="ECO:0000256" key="6">
    <source>
        <dbReference type="ARBA" id="ARBA00022525"/>
    </source>
</evidence>
<dbReference type="AlphaFoldDB" id="A0A8J6G3A3"/>
<evidence type="ECO:0000256" key="13">
    <source>
        <dbReference type="ARBA" id="ARBA00023139"/>
    </source>
</evidence>
<dbReference type="InterPro" id="IPR018499">
    <property type="entry name" value="Tetraspanin/Peripherin"/>
</dbReference>
<evidence type="ECO:0000256" key="7">
    <source>
        <dbReference type="ARBA" id="ARBA00022657"/>
    </source>
</evidence>
<evidence type="ECO:0000256" key="3">
    <source>
        <dbReference type="ARBA" id="ARBA00006840"/>
    </source>
</evidence>
<evidence type="ECO:0000256" key="11">
    <source>
        <dbReference type="ARBA" id="ARBA00022989"/>
    </source>
</evidence>
<comment type="subcellular location">
    <subcellularLocation>
        <location evidence="2">Cell membrane</location>
        <topology evidence="2">Multi-pass membrane protein</topology>
    </subcellularLocation>
    <subcellularLocation>
        <location evidence="1">Secreted</location>
    </subcellularLocation>
</comment>
<feature type="transmembrane region" description="Helical" evidence="19">
    <location>
        <begin position="298"/>
        <end position="323"/>
    </location>
</feature>
<name>A0A8J6G3A3_MICOH</name>
<comment type="similarity">
    <text evidence="3">Belongs to the tetraspanin (TM4SF) family.</text>
</comment>
<keyword evidence="9" id="KW-0732">Signal</keyword>
<evidence type="ECO:0000256" key="15">
    <source>
        <dbReference type="ARBA" id="ARBA00023288"/>
    </source>
</evidence>
<feature type="transmembrane region" description="Helical" evidence="19">
    <location>
        <begin position="433"/>
        <end position="458"/>
    </location>
</feature>
<dbReference type="PRINTS" id="PR00259">
    <property type="entry name" value="TMFOUR"/>
</dbReference>
<evidence type="ECO:0000256" key="12">
    <source>
        <dbReference type="ARBA" id="ARBA00023136"/>
    </source>
</evidence>
<evidence type="ECO:0000259" key="20">
    <source>
        <dbReference type="Pfam" id="PF15711"/>
    </source>
</evidence>
<evidence type="ECO:0000256" key="4">
    <source>
        <dbReference type="ARBA" id="ARBA00010905"/>
    </source>
</evidence>
<keyword evidence="7" id="KW-0037">Angiogenesis</keyword>
<gene>
    <name evidence="21" type="ORF">LTLLF_189840</name>
</gene>
<dbReference type="PROSITE" id="PS52031">
    <property type="entry name" value="GG_LECTIN"/>
    <property type="match status" value="1"/>
</dbReference>
<dbReference type="InterPro" id="IPR039220">
    <property type="entry name" value="FAM3"/>
</dbReference>
<dbReference type="InterPro" id="IPR039475">
    <property type="entry name" value="ILEI_FAM3C"/>
</dbReference>
<evidence type="ECO:0000256" key="18">
    <source>
        <dbReference type="PROSITE-ProRule" id="PRU01375"/>
    </source>
</evidence>
<feature type="transmembrane region" description="Helical" evidence="19">
    <location>
        <begin position="6"/>
        <end position="24"/>
    </location>
</feature>
<dbReference type="GO" id="GO:0030246">
    <property type="term" value="F:carbohydrate binding"/>
    <property type="evidence" value="ECO:0007669"/>
    <property type="project" value="UniProtKB-UniRule"/>
</dbReference>
<evidence type="ECO:0000313" key="22">
    <source>
        <dbReference type="Proteomes" id="UP000710432"/>
    </source>
</evidence>
<evidence type="ECO:0000256" key="17">
    <source>
        <dbReference type="ARBA" id="ARBA00080144"/>
    </source>
</evidence>
<organism evidence="21 22">
    <name type="scientific">Microtus ochrogaster</name>
    <name type="common">Prairie vole</name>
    <dbReference type="NCBI Taxonomy" id="79684"/>
    <lineage>
        <taxon>Eukaryota</taxon>
        <taxon>Metazoa</taxon>
        <taxon>Chordata</taxon>
        <taxon>Craniata</taxon>
        <taxon>Vertebrata</taxon>
        <taxon>Euteleostomi</taxon>
        <taxon>Mammalia</taxon>
        <taxon>Eutheria</taxon>
        <taxon>Euarchontoglires</taxon>
        <taxon>Glires</taxon>
        <taxon>Rodentia</taxon>
        <taxon>Myomorpha</taxon>
        <taxon>Muroidea</taxon>
        <taxon>Cricetidae</taxon>
        <taxon>Arvicolinae</taxon>
        <taxon>Microtus</taxon>
    </lineage>
</organism>